<evidence type="ECO:0000256" key="10">
    <source>
        <dbReference type="ARBA" id="ARBA00047598"/>
    </source>
</evidence>
<dbReference type="GO" id="GO:0016491">
    <property type="term" value="F:oxidoreductase activity"/>
    <property type="evidence" value="ECO:0007669"/>
    <property type="project" value="UniProtKB-KW"/>
</dbReference>
<evidence type="ECO:0000256" key="5">
    <source>
        <dbReference type="ARBA" id="ARBA00012881"/>
    </source>
</evidence>
<comment type="caution">
    <text evidence="12">The sequence shown here is derived from an EMBL/GenBank/DDBJ whole genome shotgun (WGS) entry which is preliminary data.</text>
</comment>
<comment type="similarity">
    <text evidence="4">Belongs to the FAD-binding monooxygenase family.</text>
</comment>
<reference evidence="12 13" key="1">
    <citation type="journal article" date="2019" name="Nat. Ecol. Evol.">
        <title>Megaphylogeny resolves global patterns of mushroom evolution.</title>
        <authorList>
            <person name="Varga T."/>
            <person name="Krizsan K."/>
            <person name="Foldi C."/>
            <person name="Dima B."/>
            <person name="Sanchez-Garcia M."/>
            <person name="Sanchez-Ramirez S."/>
            <person name="Szollosi G.J."/>
            <person name="Szarkandi J.G."/>
            <person name="Papp V."/>
            <person name="Albert L."/>
            <person name="Andreopoulos W."/>
            <person name="Angelini C."/>
            <person name="Antonin V."/>
            <person name="Barry K.W."/>
            <person name="Bougher N.L."/>
            <person name="Buchanan P."/>
            <person name="Buyck B."/>
            <person name="Bense V."/>
            <person name="Catcheside P."/>
            <person name="Chovatia M."/>
            <person name="Cooper J."/>
            <person name="Damon W."/>
            <person name="Desjardin D."/>
            <person name="Finy P."/>
            <person name="Geml J."/>
            <person name="Haridas S."/>
            <person name="Hughes K."/>
            <person name="Justo A."/>
            <person name="Karasinski D."/>
            <person name="Kautmanova I."/>
            <person name="Kiss B."/>
            <person name="Kocsube S."/>
            <person name="Kotiranta H."/>
            <person name="LaButti K.M."/>
            <person name="Lechner B.E."/>
            <person name="Liimatainen K."/>
            <person name="Lipzen A."/>
            <person name="Lukacs Z."/>
            <person name="Mihaltcheva S."/>
            <person name="Morgado L.N."/>
            <person name="Niskanen T."/>
            <person name="Noordeloos M.E."/>
            <person name="Ohm R.A."/>
            <person name="Ortiz-Santana B."/>
            <person name="Ovrebo C."/>
            <person name="Racz N."/>
            <person name="Riley R."/>
            <person name="Savchenko A."/>
            <person name="Shiryaev A."/>
            <person name="Soop K."/>
            <person name="Spirin V."/>
            <person name="Szebenyi C."/>
            <person name="Tomsovsky M."/>
            <person name="Tulloss R.E."/>
            <person name="Uehling J."/>
            <person name="Grigoriev I.V."/>
            <person name="Vagvolgyi C."/>
            <person name="Papp T."/>
            <person name="Martin F.M."/>
            <person name="Miettinen O."/>
            <person name="Hibbett D.S."/>
            <person name="Nagy L.G."/>
        </authorList>
    </citation>
    <scope>NUCLEOTIDE SEQUENCE [LARGE SCALE GENOMIC DNA]</scope>
    <source>
        <strain evidence="12 13">FP101781</strain>
    </source>
</reference>
<dbReference type="Gene3D" id="3.50.50.60">
    <property type="entry name" value="FAD/NAD(P)-binding domain"/>
    <property type="match status" value="3"/>
</dbReference>
<accession>A0A4Y7SXR9</accession>
<evidence type="ECO:0000256" key="2">
    <source>
        <dbReference type="ARBA" id="ARBA00004924"/>
    </source>
</evidence>
<dbReference type="EC" id="1.14.13.196" evidence="5"/>
<dbReference type="AlphaFoldDB" id="A0A4Y7SXR9"/>
<comment type="pathway">
    <text evidence="2">Siderophore biosynthesis.</text>
</comment>
<dbReference type="InterPro" id="IPR025700">
    <property type="entry name" value="Lys/Orn_oxygenase"/>
</dbReference>
<dbReference type="OrthoDB" id="74360at2759"/>
<protein>
    <recommendedName>
        <fullName evidence="5">L-ornithine N(5)-monooxygenase [NAD(P)H]</fullName>
        <ecNumber evidence="5">1.14.13.196</ecNumber>
    </recommendedName>
</protein>
<keyword evidence="8" id="KW-0521">NADP</keyword>
<dbReference type="Proteomes" id="UP000298030">
    <property type="component" value="Unassembled WGS sequence"/>
</dbReference>
<evidence type="ECO:0000256" key="9">
    <source>
        <dbReference type="ARBA" id="ARBA00023002"/>
    </source>
</evidence>
<evidence type="ECO:0000256" key="6">
    <source>
        <dbReference type="ARBA" id="ARBA00022630"/>
    </source>
</evidence>
<dbReference type="STRING" id="71717.A0A4Y7SXR9"/>
<comment type="cofactor">
    <cofactor evidence="1">
        <name>FAD</name>
        <dbReference type="ChEBI" id="CHEBI:57692"/>
    </cofactor>
</comment>
<dbReference type="SUPFAM" id="SSF51905">
    <property type="entry name" value="FAD/NAD(P)-binding domain"/>
    <property type="match status" value="1"/>
</dbReference>
<dbReference type="Pfam" id="PF13434">
    <property type="entry name" value="Lys_Orn_oxgnase"/>
    <property type="match status" value="1"/>
</dbReference>
<name>A0A4Y7SXR9_COPMI</name>
<keyword evidence="7" id="KW-0274">FAD</keyword>
<comment type="similarity">
    <text evidence="3">Belongs to the lysine N(6)-hydroxylase/L-ornithine N(5)-oxygenase family.</text>
</comment>
<keyword evidence="9" id="KW-0560">Oxidoreductase</keyword>
<proteinExistence type="inferred from homology"/>
<comment type="catalytic activity">
    <reaction evidence="11">
        <text>L-ornithine + NADH + O2 = N(5)-hydroxy-L-ornithine + NAD(+) + H2O</text>
        <dbReference type="Rhea" id="RHEA:41512"/>
        <dbReference type="ChEBI" id="CHEBI:15377"/>
        <dbReference type="ChEBI" id="CHEBI:15379"/>
        <dbReference type="ChEBI" id="CHEBI:46911"/>
        <dbReference type="ChEBI" id="CHEBI:57540"/>
        <dbReference type="ChEBI" id="CHEBI:57945"/>
        <dbReference type="ChEBI" id="CHEBI:78275"/>
        <dbReference type="EC" id="1.14.13.196"/>
    </reaction>
</comment>
<evidence type="ECO:0000256" key="11">
    <source>
        <dbReference type="ARBA" id="ARBA00049248"/>
    </source>
</evidence>
<comment type="catalytic activity">
    <reaction evidence="10">
        <text>L-ornithine + NADPH + O2 = N(5)-hydroxy-L-ornithine + NADP(+) + H2O</text>
        <dbReference type="Rhea" id="RHEA:41508"/>
        <dbReference type="ChEBI" id="CHEBI:15377"/>
        <dbReference type="ChEBI" id="CHEBI:15379"/>
        <dbReference type="ChEBI" id="CHEBI:46911"/>
        <dbReference type="ChEBI" id="CHEBI:57783"/>
        <dbReference type="ChEBI" id="CHEBI:58349"/>
        <dbReference type="ChEBI" id="CHEBI:78275"/>
        <dbReference type="EC" id="1.14.13.196"/>
    </reaction>
</comment>
<gene>
    <name evidence="12" type="ORF">FA13DRAFT_1776881</name>
</gene>
<dbReference type="InterPro" id="IPR051209">
    <property type="entry name" value="FAD-bind_Monooxygenase_sf"/>
</dbReference>
<evidence type="ECO:0000256" key="8">
    <source>
        <dbReference type="ARBA" id="ARBA00022857"/>
    </source>
</evidence>
<evidence type="ECO:0000256" key="3">
    <source>
        <dbReference type="ARBA" id="ARBA00007588"/>
    </source>
</evidence>
<dbReference type="PANTHER" id="PTHR42877:SF5">
    <property type="entry name" value="L-ORNITHINE N(5)-MONOOXYGENASE-RELATED"/>
    <property type="match status" value="1"/>
</dbReference>
<evidence type="ECO:0000256" key="1">
    <source>
        <dbReference type="ARBA" id="ARBA00001974"/>
    </source>
</evidence>
<keyword evidence="6" id="KW-0285">Flavoprotein</keyword>
<sequence length="644" mass="72497">MCLFDSGVAELQHDPQRLERTVTVILGCWHSPPILSLFGWTPPPCYPLIFNTVSSRSLISNPRASRQELNTANNFQFAKTTLPEPRHRLAPLLRNEINRHMSSVDTTRKGDEGRTQSSPHVVIVGAGIAGIAMAIRLKKDYGFDNFTIFERAGSVGGTWRDNTYPGCGCDIAGHWYSLSTDLNPNWKNKYPTQPELCAYWDGLWRKYGLESHTKLNSDVSFAEWDTGRQIYVVTVKNRNGIEAKVEAKVVVFATGGFGEPMYPPGLELNKFKGDLFHAARWKHDVDLKGKIVGVIGNGCSAAQFVPKIAEDPSVKVINFARTPQWYVPQENFTYPSLIKWVFANIPGVMRAYRNWLMFRSDIGYALFRKNDGFLVDQSRKRLAAYIRSKAPKEYHEALVPSYAPGCKRLILDAGYLASLNQPNVSLRFDPLDEIVEEGVKLKSGEVVPVDVIIFGTGYNLHPVEVKARGRTGTTIQEYWKEKNGPQAYLGACYPGFPNLYTLLGPNIATGHASVIFSHEAQILHALQLIKPVIDGTAQSFEVTSEATDEYNDWLQKRLSNTVWSDCRSFYNMDVDGKKAKNFATFPGTVTLFWWLCRAPRWDAFRAVEAGEWTRQRSFEGYKRWGLWALLLATAIGLTSTVVRV</sequence>
<evidence type="ECO:0000313" key="12">
    <source>
        <dbReference type="EMBL" id="TEB26642.1"/>
    </source>
</evidence>
<keyword evidence="13" id="KW-1185">Reference proteome</keyword>
<evidence type="ECO:0000256" key="4">
    <source>
        <dbReference type="ARBA" id="ARBA00010139"/>
    </source>
</evidence>
<dbReference type="InterPro" id="IPR036188">
    <property type="entry name" value="FAD/NAD-bd_sf"/>
</dbReference>
<dbReference type="EMBL" id="QPFP01000047">
    <property type="protein sequence ID" value="TEB26642.1"/>
    <property type="molecule type" value="Genomic_DNA"/>
</dbReference>
<evidence type="ECO:0000256" key="7">
    <source>
        <dbReference type="ARBA" id="ARBA00022827"/>
    </source>
</evidence>
<dbReference type="Pfam" id="PF13450">
    <property type="entry name" value="NAD_binding_8"/>
    <property type="match status" value="1"/>
</dbReference>
<organism evidence="12 13">
    <name type="scientific">Coprinellus micaceus</name>
    <name type="common">Glistening ink-cap mushroom</name>
    <name type="synonym">Coprinus micaceus</name>
    <dbReference type="NCBI Taxonomy" id="71717"/>
    <lineage>
        <taxon>Eukaryota</taxon>
        <taxon>Fungi</taxon>
        <taxon>Dikarya</taxon>
        <taxon>Basidiomycota</taxon>
        <taxon>Agaricomycotina</taxon>
        <taxon>Agaricomycetes</taxon>
        <taxon>Agaricomycetidae</taxon>
        <taxon>Agaricales</taxon>
        <taxon>Agaricineae</taxon>
        <taxon>Psathyrellaceae</taxon>
        <taxon>Coprinellus</taxon>
    </lineage>
</organism>
<dbReference type="PANTHER" id="PTHR42877">
    <property type="entry name" value="L-ORNITHINE N(5)-MONOOXYGENASE-RELATED"/>
    <property type="match status" value="1"/>
</dbReference>
<evidence type="ECO:0000313" key="13">
    <source>
        <dbReference type="Proteomes" id="UP000298030"/>
    </source>
</evidence>